<name>A0A934W8T0_9BURK</name>
<evidence type="ECO:0000313" key="2">
    <source>
        <dbReference type="EMBL" id="MBK4736194.1"/>
    </source>
</evidence>
<reference evidence="2" key="1">
    <citation type="submission" date="2021-01" db="EMBL/GenBank/DDBJ databases">
        <title>Genome sequence of strain Noviherbaspirillum sp. DKR-6.</title>
        <authorList>
            <person name="Chaudhary D.K."/>
        </authorList>
    </citation>
    <scope>NUCLEOTIDE SEQUENCE</scope>
    <source>
        <strain evidence="2">DKR-6</strain>
    </source>
</reference>
<evidence type="ECO:0000313" key="3">
    <source>
        <dbReference type="Proteomes" id="UP000622890"/>
    </source>
</evidence>
<dbReference type="EMBL" id="JAEPBG010000006">
    <property type="protein sequence ID" value="MBK4736194.1"/>
    <property type="molecule type" value="Genomic_DNA"/>
</dbReference>
<feature type="transmembrane region" description="Helical" evidence="1">
    <location>
        <begin position="41"/>
        <end position="60"/>
    </location>
</feature>
<gene>
    <name evidence="2" type="ORF">JJB74_16345</name>
</gene>
<dbReference type="Proteomes" id="UP000622890">
    <property type="component" value="Unassembled WGS sequence"/>
</dbReference>
<dbReference type="RefSeq" id="WP_200593392.1">
    <property type="nucleotide sequence ID" value="NZ_JAEPBG010000006.1"/>
</dbReference>
<evidence type="ECO:0000256" key="1">
    <source>
        <dbReference type="SAM" id="Phobius"/>
    </source>
</evidence>
<keyword evidence="1" id="KW-1133">Transmembrane helix</keyword>
<keyword evidence="3" id="KW-1185">Reference proteome</keyword>
<keyword evidence="1" id="KW-0812">Transmembrane</keyword>
<accession>A0A934W8T0</accession>
<feature type="transmembrane region" description="Helical" evidence="1">
    <location>
        <begin position="12"/>
        <end position="35"/>
    </location>
</feature>
<organism evidence="2 3">
    <name type="scientific">Noviherbaspirillum pedocola</name>
    <dbReference type="NCBI Taxonomy" id="2801341"/>
    <lineage>
        <taxon>Bacteria</taxon>
        <taxon>Pseudomonadati</taxon>
        <taxon>Pseudomonadota</taxon>
        <taxon>Betaproteobacteria</taxon>
        <taxon>Burkholderiales</taxon>
        <taxon>Oxalobacteraceae</taxon>
        <taxon>Noviherbaspirillum</taxon>
    </lineage>
</organism>
<dbReference type="AlphaFoldDB" id="A0A934W8T0"/>
<proteinExistence type="predicted"/>
<sequence>MKNKLNRLVQKLALGGLLGAFFGTCAVLTIDLFSTSFLHRYGIAVIGMSIILLAVAAALCPEWMFRLYGASADVMTLRREPPETVLSRLRYVIGQTEGGLDARINACIEMRALLAASAPELLAAHSNLLDWLAANERYLRQIASALPRERNAPRNPS</sequence>
<protein>
    <submittedName>
        <fullName evidence="2">Uncharacterized protein</fullName>
    </submittedName>
</protein>
<keyword evidence="1" id="KW-0472">Membrane</keyword>
<comment type="caution">
    <text evidence="2">The sequence shown here is derived from an EMBL/GenBank/DDBJ whole genome shotgun (WGS) entry which is preliminary data.</text>
</comment>